<dbReference type="EMBL" id="CP061799">
    <property type="protein sequence ID" value="QTA79291.1"/>
    <property type="molecule type" value="Genomic_DNA"/>
</dbReference>
<sequence>MPCLYNGNHAGWQKRSASHRPAVSAWMCHLQSSKELLTLPVLHIPTRLPKEDGNMAFNLASGCNMLYFK</sequence>
<dbReference type="AlphaFoldDB" id="A0A975B5Q9"/>
<accession>A0A975B5Q9</accession>
<evidence type="ECO:0000313" key="2">
    <source>
        <dbReference type="Proteomes" id="UP000663720"/>
    </source>
</evidence>
<protein>
    <submittedName>
        <fullName evidence="1">Uncharacterized protein</fullName>
    </submittedName>
</protein>
<dbReference type="RefSeq" id="WP_207691058.1">
    <property type="nucleotide sequence ID" value="NZ_CP061799.1"/>
</dbReference>
<dbReference type="Proteomes" id="UP000663720">
    <property type="component" value="Chromosome"/>
</dbReference>
<keyword evidence="2" id="KW-1185">Reference proteome</keyword>
<dbReference type="KEGG" id="dli:dnl_15490"/>
<name>A0A975B5Q9_9BACT</name>
<organism evidence="1 2">
    <name type="scientific">Desulfonema limicola</name>
    <dbReference type="NCBI Taxonomy" id="45656"/>
    <lineage>
        <taxon>Bacteria</taxon>
        <taxon>Pseudomonadati</taxon>
        <taxon>Thermodesulfobacteriota</taxon>
        <taxon>Desulfobacteria</taxon>
        <taxon>Desulfobacterales</taxon>
        <taxon>Desulfococcaceae</taxon>
        <taxon>Desulfonema</taxon>
    </lineage>
</organism>
<evidence type="ECO:0000313" key="1">
    <source>
        <dbReference type="EMBL" id="QTA79291.1"/>
    </source>
</evidence>
<reference evidence="1" key="1">
    <citation type="journal article" date="2021" name="Microb. Physiol.">
        <title>Proteogenomic Insights into the Physiology of Marine, Sulfate-Reducing, Filamentous Desulfonema limicola and Desulfonema magnum.</title>
        <authorList>
            <person name="Schnaars V."/>
            <person name="Wohlbrand L."/>
            <person name="Scheve S."/>
            <person name="Hinrichs C."/>
            <person name="Reinhardt R."/>
            <person name="Rabus R."/>
        </authorList>
    </citation>
    <scope>NUCLEOTIDE SEQUENCE</scope>
    <source>
        <strain evidence="1">5ac10</strain>
    </source>
</reference>
<gene>
    <name evidence="1" type="ORF">dnl_15490</name>
</gene>
<proteinExistence type="predicted"/>